<protein>
    <submittedName>
        <fullName evidence="2">Phosphotransferase</fullName>
    </submittedName>
</protein>
<dbReference type="GO" id="GO:0016740">
    <property type="term" value="F:transferase activity"/>
    <property type="evidence" value="ECO:0007669"/>
    <property type="project" value="UniProtKB-KW"/>
</dbReference>
<dbReference type="Proteomes" id="UP000596004">
    <property type="component" value="Chromosome"/>
</dbReference>
<reference evidence="2" key="1">
    <citation type="submission" date="2020-11" db="EMBL/GenBank/DDBJ databases">
        <title>Connecting structure to function with the recovery of over 1000 high-quality activated sludge metagenome-assembled genomes encoding full-length rRNA genes using long-read sequencing.</title>
        <authorList>
            <person name="Singleton C.M."/>
            <person name="Petriglieri F."/>
            <person name="Kristensen J.M."/>
            <person name="Kirkegaard R.H."/>
            <person name="Michaelsen T.Y."/>
            <person name="Andersen M.H."/>
            <person name="Karst S.M."/>
            <person name="Dueholm M.S."/>
            <person name="Nielsen P.H."/>
            <person name="Albertsen M."/>
        </authorList>
    </citation>
    <scope>NUCLEOTIDE SEQUENCE</scope>
    <source>
        <strain evidence="2">Fred_18-Q3-R57-64_BAT3C.431</strain>
    </source>
</reference>
<name>A0A7T9I2C8_9ARCH</name>
<dbReference type="AlphaFoldDB" id="A0A7T9I2C8"/>
<evidence type="ECO:0000313" key="2">
    <source>
        <dbReference type="EMBL" id="QQR92916.1"/>
    </source>
</evidence>
<feature type="domain" description="ABC1 atypical kinase-like" evidence="1">
    <location>
        <begin position="157"/>
        <end position="202"/>
    </location>
</feature>
<gene>
    <name evidence="2" type="ORF">IPJ89_01570</name>
</gene>
<dbReference type="Pfam" id="PF03109">
    <property type="entry name" value="ABC1"/>
    <property type="match status" value="1"/>
</dbReference>
<sequence length="276" mass="31718">MPKRPRSKPIVYSGKLLYPTPVSINHRTGNPDRKGTYAFIHPQHEGHRNVRGWMEARREFDRKGRPVEAIAATEKIFQNLRAMAHMSDYFMKTVPPRTRLIRERLKKAGIRVEEPMMDLKDGKELFARGENAPLLISQYGIGHSPLRDCRRAIAQMIRMITRMHAAGVVHGHPHINNFMVDKKGRLTMIDLGMAKYYARQPRNIQEFKKRYGDDFVRAGFAMAQLLHDVPGTKWYSVEANGYDTAGAMVERMLKLHQKMGINTFNITARELLLPAA</sequence>
<dbReference type="EMBL" id="CP064981">
    <property type="protein sequence ID" value="QQR92916.1"/>
    <property type="molecule type" value="Genomic_DNA"/>
</dbReference>
<accession>A0A7T9I2C8</accession>
<organism evidence="2">
    <name type="scientific">Candidatus Iainarchaeum sp</name>
    <dbReference type="NCBI Taxonomy" id="3101447"/>
    <lineage>
        <taxon>Archaea</taxon>
        <taxon>Candidatus Iainarchaeota</taxon>
        <taxon>Candidatus Iainarchaeia</taxon>
        <taxon>Candidatus Iainarchaeales</taxon>
        <taxon>Candidatus Iainarchaeaceae</taxon>
        <taxon>Candidatus Iainarchaeum</taxon>
    </lineage>
</organism>
<dbReference type="InterPro" id="IPR011009">
    <property type="entry name" value="Kinase-like_dom_sf"/>
</dbReference>
<keyword evidence="2" id="KW-0808">Transferase</keyword>
<evidence type="ECO:0000259" key="1">
    <source>
        <dbReference type="Pfam" id="PF03109"/>
    </source>
</evidence>
<dbReference type="SUPFAM" id="SSF56112">
    <property type="entry name" value="Protein kinase-like (PK-like)"/>
    <property type="match status" value="1"/>
</dbReference>
<dbReference type="Gene3D" id="1.10.510.10">
    <property type="entry name" value="Transferase(Phosphotransferase) domain 1"/>
    <property type="match status" value="1"/>
</dbReference>
<dbReference type="InterPro" id="IPR004147">
    <property type="entry name" value="ABC1_dom"/>
</dbReference>
<proteinExistence type="predicted"/>